<dbReference type="GO" id="GO:0003735">
    <property type="term" value="F:structural constituent of ribosome"/>
    <property type="evidence" value="ECO:0007669"/>
    <property type="project" value="TreeGrafter"/>
</dbReference>
<gene>
    <name evidence="2" type="ORF">GCM10007063_12010</name>
</gene>
<dbReference type="Gene3D" id="3.30.420.140">
    <property type="entry name" value="YqgF/RNase H-like domain"/>
    <property type="match status" value="1"/>
</dbReference>
<name>A0A917UWP8_9BACI</name>
<dbReference type="InterPro" id="IPR006641">
    <property type="entry name" value="YqgF/RNaseH-like_dom"/>
</dbReference>
<dbReference type="Pfam" id="PF12836">
    <property type="entry name" value="HHH_3"/>
    <property type="match status" value="1"/>
</dbReference>
<dbReference type="InterPro" id="IPR032639">
    <property type="entry name" value="Tex_YqgF"/>
</dbReference>
<dbReference type="PROSITE" id="PS50126">
    <property type="entry name" value="S1"/>
    <property type="match status" value="1"/>
</dbReference>
<dbReference type="InterPro" id="IPR041692">
    <property type="entry name" value="HHH_9"/>
</dbReference>
<dbReference type="GO" id="GO:0006412">
    <property type="term" value="P:translation"/>
    <property type="evidence" value="ECO:0007669"/>
    <property type="project" value="TreeGrafter"/>
</dbReference>
<sequence length="720" mass="81139">MTTELEQWVANEADVKVATIKKVIALMDEGNTVPFIARYRKEVTGGLDEVQIKLIHDKWQYAVNLAERKEEVMRLIDEQGKLTEELKHDITTATQLQRVEDLYRPYKQKRRTRAAKAKEKGLEPLAIRAWEQEAADISSEAANFLSDEHELNTIEDVLKGVHDIIAEWISDDPEYRDYIRSETFKRGMVHAEGKDTDKDEKGIYEMYYAYDEAVRSLVSHRILALNRGEKEDVLKVSIEPPTERILEYLQRKVIINKANRETADLLQEVIEDSFKRLILPAVEREIRSTLTEKAEEQAIEVFSKNLKNLLLQPPLKGKMVLGVDPAYRTGCKLAVIDETGKVHKVDVIYPTPPKKDTAGAERLVLEYIRQFDVELIAIGNGTASRETEQFISDVIGNHSLDVSYIIVNEAGASVYSASKLAREEFPDLQVEERSAASIGRRIQDPLAEFVKIDPKSIGVGQYQHDVSQKALHESLTFVVETAVNQVGVNVNTASPSLLQYVAGLSKTVANNIVKKRNEDGKFTARDQLRKIPRLGDKTYEQGIGFLRVVDGENPLDRTPIHPESYKQVKQLLQLVGCGVQDVGSEKLRAKLETVNIKETADELDIGEPTLRDIVTALSRPERDPRDDLPKPLLKQNVLSMEDLQTGMEMQGTVRNVVDFGVFVDIGVKQDGLVHISKMANQFVKHPMDISSVGDVVTVWVENVDIDKGRIALSMVENKKS</sequence>
<dbReference type="GO" id="GO:0003729">
    <property type="term" value="F:mRNA binding"/>
    <property type="evidence" value="ECO:0007669"/>
    <property type="project" value="TreeGrafter"/>
</dbReference>
<dbReference type="InterPro" id="IPR012337">
    <property type="entry name" value="RNaseH-like_sf"/>
</dbReference>
<dbReference type="InterPro" id="IPR012340">
    <property type="entry name" value="NA-bd_OB-fold"/>
</dbReference>
<reference evidence="2" key="1">
    <citation type="journal article" date="2014" name="Int. J. Syst. Evol. Microbiol.">
        <title>Complete genome sequence of Corynebacterium casei LMG S-19264T (=DSM 44701T), isolated from a smear-ripened cheese.</title>
        <authorList>
            <consortium name="US DOE Joint Genome Institute (JGI-PGF)"/>
            <person name="Walter F."/>
            <person name="Albersmeier A."/>
            <person name="Kalinowski J."/>
            <person name="Ruckert C."/>
        </authorList>
    </citation>
    <scope>NUCLEOTIDE SEQUENCE</scope>
    <source>
        <strain evidence="2">JCM 12580</strain>
    </source>
</reference>
<feature type="domain" description="S1 motif" evidence="1">
    <location>
        <begin position="646"/>
        <end position="715"/>
    </location>
</feature>
<dbReference type="InterPro" id="IPR010994">
    <property type="entry name" value="RuvA_2-like"/>
</dbReference>
<comment type="caution">
    <text evidence="2">The sequence shown here is derived from an EMBL/GenBank/DDBJ whole genome shotgun (WGS) entry which is preliminary data.</text>
</comment>
<dbReference type="Gene3D" id="1.10.10.650">
    <property type="entry name" value="RuvA domain 2-like"/>
    <property type="match status" value="1"/>
</dbReference>
<dbReference type="Pfam" id="PF22706">
    <property type="entry name" value="Tex_central_region"/>
    <property type="match status" value="1"/>
</dbReference>
<dbReference type="Gene3D" id="1.10.3500.10">
    <property type="entry name" value="Tex N-terminal region-like"/>
    <property type="match status" value="1"/>
</dbReference>
<dbReference type="Gene3D" id="1.10.150.310">
    <property type="entry name" value="Tex RuvX-like domain-like"/>
    <property type="match status" value="1"/>
</dbReference>
<dbReference type="GO" id="GO:0005737">
    <property type="term" value="C:cytoplasm"/>
    <property type="evidence" value="ECO:0007669"/>
    <property type="project" value="UniProtKB-ARBA"/>
</dbReference>
<dbReference type="FunFam" id="3.30.420.140:FF:000001">
    <property type="entry name" value="RNA-binding transcriptional accessory protein"/>
    <property type="match status" value="1"/>
</dbReference>
<reference evidence="2" key="2">
    <citation type="submission" date="2020-09" db="EMBL/GenBank/DDBJ databases">
        <authorList>
            <person name="Sun Q."/>
            <person name="Ohkuma M."/>
        </authorList>
    </citation>
    <scope>NUCLEOTIDE SEQUENCE</scope>
    <source>
        <strain evidence="2">JCM 12580</strain>
    </source>
</reference>
<dbReference type="EMBL" id="BMNQ01000010">
    <property type="protein sequence ID" value="GGJ90937.1"/>
    <property type="molecule type" value="Genomic_DNA"/>
</dbReference>
<evidence type="ECO:0000313" key="2">
    <source>
        <dbReference type="EMBL" id="GGJ90937.1"/>
    </source>
</evidence>
<dbReference type="InterPro" id="IPR003029">
    <property type="entry name" value="S1_domain"/>
</dbReference>
<dbReference type="RefSeq" id="WP_188632184.1">
    <property type="nucleotide sequence ID" value="NZ_BMNQ01000010.1"/>
</dbReference>
<dbReference type="InterPro" id="IPR023323">
    <property type="entry name" value="Tex-like_dom_sf"/>
</dbReference>
<dbReference type="Pfam" id="PF17674">
    <property type="entry name" value="HHH_9"/>
    <property type="match status" value="1"/>
</dbReference>
<dbReference type="InterPro" id="IPR055179">
    <property type="entry name" value="Tex-like_central_region"/>
</dbReference>
<dbReference type="InterPro" id="IPR044146">
    <property type="entry name" value="S1_Tex"/>
</dbReference>
<dbReference type="FunFam" id="1.10.10.650:FF:000001">
    <property type="entry name" value="S1 RNA-binding domain 1"/>
    <property type="match status" value="1"/>
</dbReference>
<evidence type="ECO:0000259" key="1">
    <source>
        <dbReference type="PROSITE" id="PS50126"/>
    </source>
</evidence>
<accession>A0A917UWP8</accession>
<evidence type="ECO:0000313" key="3">
    <source>
        <dbReference type="Proteomes" id="UP000658382"/>
    </source>
</evidence>
<dbReference type="Proteomes" id="UP000658382">
    <property type="component" value="Unassembled WGS sequence"/>
</dbReference>
<dbReference type="InterPro" id="IPR050437">
    <property type="entry name" value="Ribos_protein_bS1-like"/>
</dbReference>
<dbReference type="SMART" id="SM00732">
    <property type="entry name" value="YqgFc"/>
    <property type="match status" value="1"/>
</dbReference>
<dbReference type="PANTHER" id="PTHR10724:SF10">
    <property type="entry name" value="S1 RNA-BINDING DOMAIN-CONTAINING PROTEIN 1"/>
    <property type="match status" value="1"/>
</dbReference>
<organism evidence="2 3">
    <name type="scientific">Lentibacillus kapialis</name>
    <dbReference type="NCBI Taxonomy" id="340214"/>
    <lineage>
        <taxon>Bacteria</taxon>
        <taxon>Bacillati</taxon>
        <taxon>Bacillota</taxon>
        <taxon>Bacilli</taxon>
        <taxon>Bacillales</taxon>
        <taxon>Bacillaceae</taxon>
        <taxon>Lentibacillus</taxon>
    </lineage>
</organism>
<dbReference type="Pfam" id="PF09371">
    <property type="entry name" value="Tex_N"/>
    <property type="match status" value="1"/>
</dbReference>
<dbReference type="FunFam" id="1.10.150.310:FF:000001">
    <property type="entry name" value="RNA-binding transcriptional accessory protein"/>
    <property type="match status" value="1"/>
</dbReference>
<dbReference type="Pfam" id="PF00575">
    <property type="entry name" value="S1"/>
    <property type="match status" value="1"/>
</dbReference>
<dbReference type="SUPFAM" id="SSF158832">
    <property type="entry name" value="Tex N-terminal region-like"/>
    <property type="match status" value="1"/>
</dbReference>
<dbReference type="InterPro" id="IPR037027">
    <property type="entry name" value="YqgF/RNaseH-like_dom_sf"/>
</dbReference>
<dbReference type="PANTHER" id="PTHR10724">
    <property type="entry name" value="30S RIBOSOMAL PROTEIN S1"/>
    <property type="match status" value="1"/>
</dbReference>
<dbReference type="Pfam" id="PF16921">
    <property type="entry name" value="Tex_YqgF"/>
    <property type="match status" value="1"/>
</dbReference>
<keyword evidence="3" id="KW-1185">Reference proteome</keyword>
<dbReference type="SMART" id="SM00316">
    <property type="entry name" value="S1"/>
    <property type="match status" value="1"/>
</dbReference>
<protein>
    <submittedName>
        <fullName evidence="2">RNA-binding transcriptional accessory protein</fullName>
    </submittedName>
</protein>
<dbReference type="SUPFAM" id="SSF47781">
    <property type="entry name" value="RuvA domain 2-like"/>
    <property type="match status" value="2"/>
</dbReference>
<dbReference type="InterPro" id="IPR018974">
    <property type="entry name" value="Tex-like_N"/>
</dbReference>
<dbReference type="CDD" id="cd05685">
    <property type="entry name" value="S1_Tex"/>
    <property type="match status" value="1"/>
</dbReference>
<dbReference type="SUPFAM" id="SSF53098">
    <property type="entry name" value="Ribonuclease H-like"/>
    <property type="match status" value="1"/>
</dbReference>
<dbReference type="InterPro" id="IPR023319">
    <property type="entry name" value="Tex-like_HTH_dom_sf"/>
</dbReference>
<dbReference type="Gene3D" id="2.40.50.140">
    <property type="entry name" value="Nucleic acid-binding proteins"/>
    <property type="match status" value="1"/>
</dbReference>
<dbReference type="FunFam" id="2.40.50.140:FF:000051">
    <property type="entry name" value="RNA-binding transcriptional accessory protein"/>
    <property type="match status" value="1"/>
</dbReference>
<dbReference type="SUPFAM" id="SSF50249">
    <property type="entry name" value="Nucleic acid-binding proteins"/>
    <property type="match status" value="1"/>
</dbReference>
<dbReference type="AlphaFoldDB" id="A0A917UWP8"/>
<proteinExistence type="predicted"/>
<dbReference type="GO" id="GO:0006139">
    <property type="term" value="P:nucleobase-containing compound metabolic process"/>
    <property type="evidence" value="ECO:0007669"/>
    <property type="project" value="InterPro"/>
</dbReference>